<dbReference type="Proteomes" id="UP001597114">
    <property type="component" value="Unassembled WGS sequence"/>
</dbReference>
<dbReference type="InterPro" id="IPR049709">
    <property type="entry name" value="IniB-like_N"/>
</dbReference>
<feature type="region of interest" description="Disordered" evidence="1">
    <location>
        <begin position="221"/>
        <end position="279"/>
    </location>
</feature>
<feature type="compositionally biased region" description="Polar residues" evidence="1">
    <location>
        <begin position="270"/>
        <end position="279"/>
    </location>
</feature>
<sequence length="279" mass="29211">MAQPMTLLEFLRELTTNEQARDLYAANPEATLSHYGLDNLSPADVHDALVLIEDNETAQYTAGHFDAQFAPPPPVPMSHAGGEHEAAVDYINRYVSNDYDSDRDSNGDNFLDQNVRNSGIFDQDVDVDALGASGNGAVVADDGITDSAVVSGDENQVGAGNLSGDNNVVGNGNATVGGDGNTIAFGDGEANTSALEDVGISHGGALSVGAVATGAYDADGSFNDVDASTRNSTEFDGSFNTDNDSANDSFNEYSTDNEIDSHTHTHNDNQSHNNLDIDS</sequence>
<protein>
    <submittedName>
        <fullName evidence="2">IniB N-terminal domain-containing protein</fullName>
    </submittedName>
</protein>
<gene>
    <name evidence="2" type="ORF">ACFSJD_06715</name>
</gene>
<evidence type="ECO:0000256" key="1">
    <source>
        <dbReference type="SAM" id="MobiDB-lite"/>
    </source>
</evidence>
<name>A0ABW4ETB3_9PSEU</name>
<comment type="caution">
    <text evidence="2">The sequence shown here is derived from an EMBL/GenBank/DDBJ whole genome shotgun (WGS) entry which is preliminary data.</text>
</comment>
<dbReference type="RefSeq" id="WP_344718870.1">
    <property type="nucleotide sequence ID" value="NZ_BAAAUS010000002.1"/>
</dbReference>
<proteinExistence type="predicted"/>
<dbReference type="EMBL" id="JBHUCO010000007">
    <property type="protein sequence ID" value="MFD1517169.1"/>
    <property type="molecule type" value="Genomic_DNA"/>
</dbReference>
<evidence type="ECO:0000313" key="3">
    <source>
        <dbReference type="Proteomes" id="UP001597114"/>
    </source>
</evidence>
<feature type="compositionally biased region" description="Basic and acidic residues" evidence="1">
    <location>
        <begin position="259"/>
        <end position="269"/>
    </location>
</feature>
<accession>A0ABW4ETB3</accession>
<evidence type="ECO:0000313" key="2">
    <source>
        <dbReference type="EMBL" id="MFD1517169.1"/>
    </source>
</evidence>
<organism evidence="2 3">
    <name type="scientific">Pseudonocardia yunnanensis</name>
    <dbReference type="NCBI Taxonomy" id="58107"/>
    <lineage>
        <taxon>Bacteria</taxon>
        <taxon>Bacillati</taxon>
        <taxon>Actinomycetota</taxon>
        <taxon>Actinomycetes</taxon>
        <taxon>Pseudonocardiales</taxon>
        <taxon>Pseudonocardiaceae</taxon>
        <taxon>Pseudonocardia</taxon>
    </lineage>
</organism>
<feature type="compositionally biased region" description="Polar residues" evidence="1">
    <location>
        <begin position="226"/>
        <end position="256"/>
    </location>
</feature>
<reference evidence="3" key="1">
    <citation type="journal article" date="2019" name="Int. J. Syst. Evol. Microbiol.">
        <title>The Global Catalogue of Microorganisms (GCM) 10K type strain sequencing project: providing services to taxonomists for standard genome sequencing and annotation.</title>
        <authorList>
            <consortium name="The Broad Institute Genomics Platform"/>
            <consortium name="The Broad Institute Genome Sequencing Center for Infectious Disease"/>
            <person name="Wu L."/>
            <person name="Ma J."/>
        </authorList>
    </citation>
    <scope>NUCLEOTIDE SEQUENCE [LARGE SCALE GENOMIC DNA]</scope>
    <source>
        <strain evidence="3">CCM 7043</strain>
    </source>
</reference>
<dbReference type="NCBIfam" id="NF038175">
    <property type="entry name" value="IniB_NTERM"/>
    <property type="match status" value="1"/>
</dbReference>
<keyword evidence="3" id="KW-1185">Reference proteome</keyword>